<evidence type="ECO:0000313" key="5">
    <source>
        <dbReference type="Proteomes" id="UP000734823"/>
    </source>
</evidence>
<dbReference type="Pfam" id="PF07992">
    <property type="entry name" value="Pyr_redox_2"/>
    <property type="match status" value="1"/>
</dbReference>
<keyword evidence="2" id="KW-0732">Signal</keyword>
<dbReference type="InterPro" id="IPR036188">
    <property type="entry name" value="FAD/NAD-bd_sf"/>
</dbReference>
<dbReference type="SUPFAM" id="SSF51905">
    <property type="entry name" value="FAD/NAD(P)-binding domain"/>
    <property type="match status" value="1"/>
</dbReference>
<dbReference type="PANTHER" id="PTHR42949">
    <property type="entry name" value="ANAEROBIC GLYCEROL-3-PHOSPHATE DEHYDROGENASE SUBUNIT B"/>
    <property type="match status" value="1"/>
</dbReference>
<feature type="domain" description="FAD/NAD(P)-binding" evidence="3">
    <location>
        <begin position="4"/>
        <end position="313"/>
    </location>
</feature>
<keyword evidence="1" id="KW-0560">Oxidoreductase</keyword>
<dbReference type="InterPro" id="IPR051691">
    <property type="entry name" value="Metab_Enz_Cyan_OpOx_G3PDH"/>
</dbReference>
<evidence type="ECO:0000256" key="2">
    <source>
        <dbReference type="SAM" id="SignalP"/>
    </source>
</evidence>
<dbReference type="EMBL" id="JABVED010000001">
    <property type="protein sequence ID" value="MBC6445651.1"/>
    <property type="molecule type" value="Genomic_DNA"/>
</dbReference>
<dbReference type="PRINTS" id="PR00368">
    <property type="entry name" value="FADPNR"/>
</dbReference>
<protein>
    <submittedName>
        <fullName evidence="4">FAD-dependent oxidoreductase</fullName>
    </submittedName>
</protein>
<comment type="caution">
    <text evidence="4">The sequence shown here is derived from an EMBL/GenBank/DDBJ whole genome shotgun (WGS) entry which is preliminary data.</text>
</comment>
<dbReference type="CDD" id="cd19946">
    <property type="entry name" value="GlpA-like_Fer2_BFD-like"/>
    <property type="match status" value="1"/>
</dbReference>
<evidence type="ECO:0000256" key="1">
    <source>
        <dbReference type="ARBA" id="ARBA00023002"/>
    </source>
</evidence>
<gene>
    <name evidence="4" type="ORF">GPZ80_00485</name>
</gene>
<evidence type="ECO:0000259" key="3">
    <source>
        <dbReference type="Pfam" id="PF07992"/>
    </source>
</evidence>
<sequence>MTRRVVVVGAGPAGVSAALAAADAGAQVTLVDSAPTVGGQFHRQPAGAGPDKVPGGSRLVEHPRVRLLTDTVVWTVEPLHSGHLVHVRTGQADGPGRHGEALTADALVLATGAYDRALPFPGWDLPGVVTAGAAQALAKGQGIAIGDRVLVAGTGPFLLPVAQSLVGVGAQVVEVLEANGGIRGWTPSALVAGRGKLAELAGYARLLATHRVPYRTRRTVIAAHGEDRVTSVTTAALDREWRVKPGTERRLPVDAVCVGFGFTPQLELAVSARCELVDGFVEVTPTQETSVPGVFAAGELTGIGGADLAAAEGTIAGACAAGQAIPEAALRKARRGRTFAAGLANAYPVRPGWRTWPADDTLVCRCEEVTLGALRTAARERDALGVRSLKLTSRVGLGLCQGRVCGRNAAELAAGYTGGHYDPSDTARRPIAAPLRLGELAEDPEKENT</sequence>
<dbReference type="InterPro" id="IPR041854">
    <property type="entry name" value="BFD-like_2Fe2S-bd_dom_sf"/>
</dbReference>
<accession>A0ABR7KZ00</accession>
<reference evidence="4 5" key="1">
    <citation type="submission" date="2020-06" db="EMBL/GenBank/DDBJ databases">
        <title>Actinokineospora xiongansis sp. nov., isolated from soil of Baiyangdian.</title>
        <authorList>
            <person name="Zhang X."/>
        </authorList>
    </citation>
    <scope>NUCLEOTIDE SEQUENCE [LARGE SCALE GENOMIC DNA]</scope>
    <source>
        <strain evidence="4 5">HBU206404</strain>
    </source>
</reference>
<proteinExistence type="predicted"/>
<feature type="signal peptide" evidence="2">
    <location>
        <begin position="1"/>
        <end position="20"/>
    </location>
</feature>
<dbReference type="PANTHER" id="PTHR42949:SF3">
    <property type="entry name" value="ANAEROBIC GLYCEROL-3-PHOSPHATE DEHYDROGENASE SUBUNIT B"/>
    <property type="match status" value="1"/>
</dbReference>
<feature type="chain" id="PRO_5047130389" evidence="2">
    <location>
        <begin position="21"/>
        <end position="449"/>
    </location>
</feature>
<dbReference type="Gene3D" id="1.10.10.1100">
    <property type="entry name" value="BFD-like [2Fe-2S]-binding domain"/>
    <property type="match status" value="1"/>
</dbReference>
<evidence type="ECO:0000313" key="4">
    <source>
        <dbReference type="EMBL" id="MBC6445651.1"/>
    </source>
</evidence>
<dbReference type="PRINTS" id="PR00469">
    <property type="entry name" value="PNDRDTASEII"/>
</dbReference>
<keyword evidence="5" id="KW-1185">Reference proteome</keyword>
<dbReference type="PIRSF" id="PIRSF037495">
    <property type="entry name" value="Opine_OX_OoxA/HcnB"/>
    <property type="match status" value="1"/>
</dbReference>
<organism evidence="4 5">
    <name type="scientific">Actinokineospora xionganensis</name>
    <dbReference type="NCBI Taxonomy" id="2684470"/>
    <lineage>
        <taxon>Bacteria</taxon>
        <taxon>Bacillati</taxon>
        <taxon>Actinomycetota</taxon>
        <taxon>Actinomycetes</taxon>
        <taxon>Pseudonocardiales</taxon>
        <taxon>Pseudonocardiaceae</taxon>
        <taxon>Actinokineospora</taxon>
    </lineage>
</organism>
<name>A0ABR7KZ00_9PSEU</name>
<dbReference type="Gene3D" id="3.50.50.60">
    <property type="entry name" value="FAD/NAD(P)-binding domain"/>
    <property type="match status" value="2"/>
</dbReference>
<dbReference type="InterPro" id="IPR017224">
    <property type="entry name" value="Opine_Oxase_asu/HCN_bsu"/>
</dbReference>
<dbReference type="RefSeq" id="WP_187217724.1">
    <property type="nucleotide sequence ID" value="NZ_JABVED010000001.1"/>
</dbReference>
<dbReference type="Proteomes" id="UP000734823">
    <property type="component" value="Unassembled WGS sequence"/>
</dbReference>
<dbReference type="InterPro" id="IPR023753">
    <property type="entry name" value="FAD/NAD-binding_dom"/>
</dbReference>